<keyword evidence="2" id="KW-1185">Reference proteome</keyword>
<dbReference type="KEGG" id="mchc:CK556_01755"/>
<evidence type="ECO:0000313" key="1">
    <source>
        <dbReference type="EMBL" id="ASZ09080.1"/>
    </source>
</evidence>
<organism evidence="1 2">
    <name type="scientific">Mesoplasma chauliocola</name>
    <dbReference type="NCBI Taxonomy" id="216427"/>
    <lineage>
        <taxon>Bacteria</taxon>
        <taxon>Bacillati</taxon>
        <taxon>Mycoplasmatota</taxon>
        <taxon>Mollicutes</taxon>
        <taxon>Entomoplasmatales</taxon>
        <taxon>Entomoplasmataceae</taxon>
        <taxon>Mesoplasma</taxon>
    </lineage>
</organism>
<dbReference type="Proteomes" id="UP000232229">
    <property type="component" value="Chromosome"/>
</dbReference>
<sequence length="70" mass="8464">MTISHKTKKIEDWIISEIYDINLVVDNLKQINKTNYFCRSDHWSQYWTFEVQNILNKNCSKLLWLESGIL</sequence>
<dbReference type="EMBL" id="CP023173">
    <property type="protein sequence ID" value="ASZ09080.1"/>
    <property type="molecule type" value="Genomic_DNA"/>
</dbReference>
<dbReference type="RefSeq" id="WP_027875653.1">
    <property type="nucleotide sequence ID" value="NZ_CP023173.1"/>
</dbReference>
<evidence type="ECO:0000313" key="2">
    <source>
        <dbReference type="Proteomes" id="UP000232229"/>
    </source>
</evidence>
<accession>A0A249SN79</accession>
<reference evidence="1 2" key="1">
    <citation type="submission" date="2017-08" db="EMBL/GenBank/DDBJ databases">
        <title>Complete Genome Sequence of Mesoplasma chauliocola.</title>
        <authorList>
            <person name="Knight T.F.Jr."/>
            <person name="Citino T."/>
        </authorList>
    </citation>
    <scope>NUCLEOTIDE SEQUENCE [LARGE SCALE GENOMIC DNA]</scope>
    <source>
        <strain evidence="1 2">CHPA-2</strain>
    </source>
</reference>
<name>A0A249SN79_9MOLU</name>
<proteinExistence type="predicted"/>
<protein>
    <submittedName>
        <fullName evidence="1">Uncharacterized protein</fullName>
    </submittedName>
</protein>
<gene>
    <name evidence="1" type="ORF">CK556_01755</name>
</gene>
<dbReference type="AlphaFoldDB" id="A0A249SN79"/>